<keyword evidence="2" id="KW-1185">Reference proteome</keyword>
<dbReference type="Proteomes" id="UP000298097">
    <property type="component" value="Unassembled WGS sequence"/>
</dbReference>
<proteinExistence type="predicted"/>
<accession>A0A4R9H6N6</accession>
<dbReference type="EMBL" id="RQEY01000012">
    <property type="protein sequence ID" value="TGK41269.1"/>
    <property type="molecule type" value="Genomic_DNA"/>
</dbReference>
<dbReference type="RefSeq" id="WP_135773520.1">
    <property type="nucleotide sequence ID" value="NZ_RQEY01000012.1"/>
</dbReference>
<gene>
    <name evidence="1" type="ORF">EHO65_07530</name>
</gene>
<name>A0A4R9H6N6_9LEPT</name>
<dbReference type="AlphaFoldDB" id="A0A4R9H6N6"/>
<evidence type="ECO:0008006" key="3">
    <source>
        <dbReference type="Google" id="ProtNLM"/>
    </source>
</evidence>
<dbReference type="OrthoDB" id="9827539at2"/>
<evidence type="ECO:0000313" key="2">
    <source>
        <dbReference type="Proteomes" id="UP000298097"/>
    </source>
</evidence>
<organism evidence="1 2">
    <name type="scientific">Leptospira andrefontaineae</name>
    <dbReference type="NCBI Taxonomy" id="2484976"/>
    <lineage>
        <taxon>Bacteria</taxon>
        <taxon>Pseudomonadati</taxon>
        <taxon>Spirochaetota</taxon>
        <taxon>Spirochaetia</taxon>
        <taxon>Leptospirales</taxon>
        <taxon>Leptospiraceae</taxon>
        <taxon>Leptospira</taxon>
    </lineage>
</organism>
<dbReference type="PROSITE" id="PS51257">
    <property type="entry name" value="PROKAR_LIPOPROTEIN"/>
    <property type="match status" value="1"/>
</dbReference>
<evidence type="ECO:0000313" key="1">
    <source>
        <dbReference type="EMBL" id="TGK41269.1"/>
    </source>
</evidence>
<comment type="caution">
    <text evidence="1">The sequence shown here is derived from an EMBL/GenBank/DDBJ whole genome shotgun (WGS) entry which is preliminary data.</text>
</comment>
<reference evidence="1" key="1">
    <citation type="journal article" date="2019" name="PLoS Negl. Trop. Dis.">
        <title>Revisiting the worldwide diversity of Leptospira species in the environment.</title>
        <authorList>
            <person name="Vincent A.T."/>
            <person name="Schiettekatte O."/>
            <person name="Bourhy P."/>
            <person name="Veyrier F.J."/>
            <person name="Picardeau M."/>
        </authorList>
    </citation>
    <scope>NUCLEOTIDE SEQUENCE [LARGE SCALE GENOMIC DNA]</scope>
    <source>
        <strain evidence="1">201800301</strain>
    </source>
</reference>
<sequence length="210" mass="23469">MQIKSLKLIILAAMLFFSLSCIGFGQDKLTPINITPPAKKLEKTIFAYSLKYFNGLGIEIGVVRTENEAIEKAIKEEIQACNCFKEFEILEIKDYTKEKLPKGTSVIFYDIQYRETTNPGIRTITNFLSLITIGIIPTGFNLEVNTEVKLIDKSGKELKSQLFKNQITMIGGLSILFVVPFRDENPFILSGITNNFLSSIANTGLIAASR</sequence>
<protein>
    <recommendedName>
        <fullName evidence="3">Lipoprotein</fullName>
    </recommendedName>
</protein>